<accession>A0AAV4QRV2</accession>
<evidence type="ECO:0000313" key="2">
    <source>
        <dbReference type="Proteomes" id="UP001054837"/>
    </source>
</evidence>
<keyword evidence="2" id="KW-1185">Reference proteome</keyword>
<organism evidence="1 2">
    <name type="scientific">Caerostris darwini</name>
    <dbReference type="NCBI Taxonomy" id="1538125"/>
    <lineage>
        <taxon>Eukaryota</taxon>
        <taxon>Metazoa</taxon>
        <taxon>Ecdysozoa</taxon>
        <taxon>Arthropoda</taxon>
        <taxon>Chelicerata</taxon>
        <taxon>Arachnida</taxon>
        <taxon>Araneae</taxon>
        <taxon>Araneomorphae</taxon>
        <taxon>Entelegynae</taxon>
        <taxon>Araneoidea</taxon>
        <taxon>Araneidae</taxon>
        <taxon>Caerostris</taxon>
    </lineage>
</organism>
<evidence type="ECO:0000313" key="1">
    <source>
        <dbReference type="EMBL" id="GIY12773.1"/>
    </source>
</evidence>
<dbReference type="AlphaFoldDB" id="A0AAV4QRV2"/>
<dbReference type="EMBL" id="BPLQ01005119">
    <property type="protein sequence ID" value="GIY12773.1"/>
    <property type="molecule type" value="Genomic_DNA"/>
</dbReference>
<dbReference type="Proteomes" id="UP001054837">
    <property type="component" value="Unassembled WGS sequence"/>
</dbReference>
<sequence length="96" mass="10749">MQIRFSFLKVAFLIIRSSYAYGLGVSITLTSLSENNFIKMSRVYCRIQNIEEALMTDQKANLSLKSVQLEIVSRVRIAGSISLQKAATYLIAPPDC</sequence>
<reference evidence="1 2" key="1">
    <citation type="submission" date="2021-06" db="EMBL/GenBank/DDBJ databases">
        <title>Caerostris darwini draft genome.</title>
        <authorList>
            <person name="Kono N."/>
            <person name="Arakawa K."/>
        </authorList>
    </citation>
    <scope>NUCLEOTIDE SEQUENCE [LARGE SCALE GENOMIC DNA]</scope>
</reference>
<proteinExistence type="predicted"/>
<protein>
    <submittedName>
        <fullName evidence="1">Uncharacterized protein</fullName>
    </submittedName>
</protein>
<comment type="caution">
    <text evidence="1">The sequence shown here is derived from an EMBL/GenBank/DDBJ whole genome shotgun (WGS) entry which is preliminary data.</text>
</comment>
<gene>
    <name evidence="1" type="ORF">CDAR_78681</name>
</gene>
<name>A0AAV4QRV2_9ARAC</name>